<dbReference type="CDD" id="cd06579">
    <property type="entry name" value="TM_PBP1_transp_AraH_like"/>
    <property type="match status" value="1"/>
</dbReference>
<dbReference type="eggNOG" id="COG3064">
    <property type="taxonomic scope" value="Bacteria"/>
</dbReference>
<evidence type="ECO:0000256" key="2">
    <source>
        <dbReference type="ARBA" id="ARBA00022475"/>
    </source>
</evidence>
<feature type="transmembrane region" description="Helical" evidence="6">
    <location>
        <begin position="224"/>
        <end position="243"/>
    </location>
</feature>
<feature type="transmembrane region" description="Helical" evidence="6">
    <location>
        <begin position="499"/>
        <end position="521"/>
    </location>
</feature>
<dbReference type="PANTHER" id="PTHR32196">
    <property type="entry name" value="ABC TRANSPORTER PERMEASE PROTEIN YPHD-RELATED-RELATED"/>
    <property type="match status" value="1"/>
</dbReference>
<evidence type="ECO:0000256" key="6">
    <source>
        <dbReference type="SAM" id="Phobius"/>
    </source>
</evidence>
<keyword evidence="5 6" id="KW-0472">Membrane</keyword>
<keyword evidence="4 6" id="KW-1133">Transmembrane helix</keyword>
<dbReference type="RefSeq" id="WP_022528027.1">
    <property type="nucleotide sequence ID" value="NZ_KI271582.1"/>
</dbReference>
<dbReference type="InterPro" id="IPR001851">
    <property type="entry name" value="ABC_transp_permease"/>
</dbReference>
<keyword evidence="2" id="KW-1003">Cell membrane</keyword>
<feature type="transmembrane region" description="Helical" evidence="6">
    <location>
        <begin position="324"/>
        <end position="345"/>
    </location>
</feature>
<accession>U4TNF1</accession>
<dbReference type="AlphaFoldDB" id="U4TNF1"/>
<feature type="transmembrane region" description="Helical" evidence="6">
    <location>
        <begin position="263"/>
        <end position="284"/>
    </location>
</feature>
<gene>
    <name evidence="7" type="primary">mglC</name>
    <name evidence="7" type="ORF">L248_0080</name>
</gene>
<dbReference type="PANTHER" id="PTHR32196:SF18">
    <property type="entry name" value="GALACTOSE_METHYL GALACTOSIDE IMPORT PERMEASE PROTEIN MGLC"/>
    <property type="match status" value="1"/>
</dbReference>
<comment type="subcellular location">
    <subcellularLocation>
        <location evidence="1">Cell membrane</location>
        <topology evidence="1">Multi-pass membrane protein</topology>
    </subcellularLocation>
</comment>
<dbReference type="STRING" id="1231336.L248_0080"/>
<evidence type="ECO:0000313" key="7">
    <source>
        <dbReference type="EMBL" id="ERL66401.1"/>
    </source>
</evidence>
<evidence type="ECO:0000313" key="8">
    <source>
        <dbReference type="Proteomes" id="UP000030647"/>
    </source>
</evidence>
<organism evidence="7 8">
    <name type="scientific">Schleiferilactobacillus shenzhenensis LY-73</name>
    <dbReference type="NCBI Taxonomy" id="1231336"/>
    <lineage>
        <taxon>Bacteria</taxon>
        <taxon>Bacillati</taxon>
        <taxon>Bacillota</taxon>
        <taxon>Bacilli</taxon>
        <taxon>Lactobacillales</taxon>
        <taxon>Lactobacillaceae</taxon>
        <taxon>Schleiferilactobacillus</taxon>
    </lineage>
</organism>
<dbReference type="Pfam" id="PF02653">
    <property type="entry name" value="BPD_transp_2"/>
    <property type="match status" value="1"/>
</dbReference>
<evidence type="ECO:0000256" key="1">
    <source>
        <dbReference type="ARBA" id="ARBA00004651"/>
    </source>
</evidence>
<dbReference type="OrthoDB" id="9813906at2"/>
<sequence length="549" mass="60598">MADTNILTPEAEQQLRQPIDDAIGKIQSQVNALRQDGTDRVISLNSHIEATKRDKSLTKTERDDVIKADKQALIGAREVENQNKEQVAQLIAEAESYLKAHYDKDYYQYVVKSCEEEKVVAKKAYEEQLAALNAEHKQTVSGLSDRAEIKEENYVHKNKLFDAKVTYQARMRQIKDRQHAAFVYQYHLLDLLRMSKFSFQENMAQRWENYRYTFNRRDFLLRNGLYIAIIIVFIILAIITPIIKGTSLLTYNNVLNILQQASPQMFLALGVAGLILLTGTDLSIGRMVGMGMTAATIIMHQGINTGSVFGITFDFSKWGLWPRVILALVACIVLSTFFTTIAGFFTARFQMHPFISTMANTLIIFGLVTYATKGVSFGAIDPAIPNMIIPKIGGFPSIILWAILAIAVTWFVWNKTRFGKNLYAVGGNPEAAAVSGISVFAVTLGAFIFAGVLYGFGSWLECARMVGSGSAAYGQGWEMNAIAACVVGGVSFTGGIGKISGVVVGVTIFTALTYALTILGIDTNLQFVFSGVIILIAVTLDSLKYVQKK</sequence>
<keyword evidence="3 6" id="KW-0812">Transmembrane</keyword>
<protein>
    <submittedName>
        <fullName evidence="7">MglC</fullName>
    </submittedName>
</protein>
<evidence type="ECO:0000256" key="4">
    <source>
        <dbReference type="ARBA" id="ARBA00022989"/>
    </source>
</evidence>
<feature type="transmembrane region" description="Helical" evidence="6">
    <location>
        <begin position="392"/>
        <end position="413"/>
    </location>
</feature>
<dbReference type="GO" id="GO:0022857">
    <property type="term" value="F:transmembrane transporter activity"/>
    <property type="evidence" value="ECO:0007669"/>
    <property type="project" value="InterPro"/>
</dbReference>
<name>U4TNF1_9LACO</name>
<feature type="transmembrane region" description="Helical" evidence="6">
    <location>
        <begin position="433"/>
        <end position="456"/>
    </location>
</feature>
<reference evidence="8" key="1">
    <citation type="journal article" date="2013" name="Genome Announc.">
        <title>Whole-Genome Sequencing of Lactobacillus shenzhenensis Strain LY-73T.</title>
        <authorList>
            <person name="Lin Z."/>
            <person name="Liu Z."/>
            <person name="Yang R."/>
            <person name="Zou Y."/>
            <person name="Wan D."/>
            <person name="Chen J."/>
            <person name="Guo M."/>
            <person name="Zhao J."/>
            <person name="Fang C."/>
            <person name="Yang R."/>
            <person name="Liu F."/>
        </authorList>
    </citation>
    <scope>NUCLEOTIDE SEQUENCE [LARGE SCALE GENOMIC DNA]</scope>
    <source>
        <strain evidence="8">LY-73</strain>
    </source>
</reference>
<dbReference type="GO" id="GO:0005886">
    <property type="term" value="C:plasma membrane"/>
    <property type="evidence" value="ECO:0007669"/>
    <property type="project" value="UniProtKB-SubCell"/>
</dbReference>
<evidence type="ECO:0000256" key="3">
    <source>
        <dbReference type="ARBA" id="ARBA00022692"/>
    </source>
</evidence>
<dbReference type="HOGENOM" id="CLU_481395_0_0_9"/>
<dbReference type="Proteomes" id="UP000030647">
    <property type="component" value="Unassembled WGS sequence"/>
</dbReference>
<dbReference type="EMBL" id="KI271582">
    <property type="protein sequence ID" value="ERL66401.1"/>
    <property type="molecule type" value="Genomic_DNA"/>
</dbReference>
<dbReference type="eggNOG" id="COG4211">
    <property type="taxonomic scope" value="Bacteria"/>
</dbReference>
<feature type="transmembrane region" description="Helical" evidence="6">
    <location>
        <begin position="527"/>
        <end position="546"/>
    </location>
</feature>
<proteinExistence type="predicted"/>
<keyword evidence="8" id="KW-1185">Reference proteome</keyword>
<feature type="transmembrane region" description="Helical" evidence="6">
    <location>
        <begin position="351"/>
        <end position="371"/>
    </location>
</feature>
<evidence type="ECO:0000256" key="5">
    <source>
        <dbReference type="ARBA" id="ARBA00023136"/>
    </source>
</evidence>